<dbReference type="PATRIC" id="fig|1245469.3.peg.6178"/>
<dbReference type="NCBIfam" id="TIGR01891">
    <property type="entry name" value="amidohydrolases"/>
    <property type="match status" value="1"/>
</dbReference>
<dbReference type="SUPFAM" id="SSF55031">
    <property type="entry name" value="Bacterial exopeptidase dimerisation domain"/>
    <property type="match status" value="1"/>
</dbReference>
<dbReference type="SUPFAM" id="SSF53187">
    <property type="entry name" value="Zn-dependent exopeptidases"/>
    <property type="match status" value="1"/>
</dbReference>
<feature type="binding site" evidence="2">
    <location>
        <position position="106"/>
    </location>
    <ligand>
        <name>Mn(2+)</name>
        <dbReference type="ChEBI" id="CHEBI:29035"/>
        <label>2</label>
    </ligand>
</feature>
<dbReference type="AlphaFoldDB" id="M4ZDX1"/>
<reference evidence="4 5" key="1">
    <citation type="journal article" date="2013" name="Appl. Environ. Microbiol.">
        <title>Genome analysis suggests that the soil oligotrophic bacterium Agromonas oligotrophica (Bradyrhizobium oligotrophicum) is a nitrogen-fixing symbiont of Aeschynomene indica.</title>
        <authorList>
            <person name="Okubo T."/>
            <person name="Fukushima S."/>
            <person name="Itakura M."/>
            <person name="Oshima K."/>
            <person name="Longtonglang A."/>
            <person name="Teaumroong N."/>
            <person name="Mitsui H."/>
            <person name="Hattori M."/>
            <person name="Hattori R."/>
            <person name="Hattori T."/>
            <person name="Minamisawa K."/>
        </authorList>
    </citation>
    <scope>NUCLEOTIDE SEQUENCE [LARGE SCALE GENOMIC DNA]</scope>
    <source>
        <strain evidence="4 5">S58</strain>
    </source>
</reference>
<evidence type="ECO:0000313" key="4">
    <source>
        <dbReference type="EMBL" id="BAM92018.1"/>
    </source>
</evidence>
<dbReference type="InterPro" id="IPR017439">
    <property type="entry name" value="Amidohydrolase"/>
</dbReference>
<feature type="binding site" evidence="2">
    <location>
        <position position="141"/>
    </location>
    <ligand>
        <name>Mn(2+)</name>
        <dbReference type="ChEBI" id="CHEBI:29035"/>
        <label>2</label>
    </ligand>
</feature>
<dbReference type="GO" id="GO:0046872">
    <property type="term" value="F:metal ion binding"/>
    <property type="evidence" value="ECO:0007669"/>
    <property type="project" value="UniProtKB-KW"/>
</dbReference>
<evidence type="ECO:0000259" key="3">
    <source>
        <dbReference type="Pfam" id="PF07687"/>
    </source>
</evidence>
<dbReference type="FunFam" id="3.30.70.360:FF:000001">
    <property type="entry name" value="N-acetyldiaminopimelate deacetylase"/>
    <property type="match status" value="1"/>
</dbReference>
<comment type="cofactor">
    <cofactor evidence="2">
        <name>Mn(2+)</name>
        <dbReference type="ChEBI" id="CHEBI:29035"/>
    </cofactor>
    <text evidence="2">The Mn(2+) ion enhances activity.</text>
</comment>
<dbReference type="GO" id="GO:0050118">
    <property type="term" value="F:N-acetyldiaminopimelate deacetylase activity"/>
    <property type="evidence" value="ECO:0007669"/>
    <property type="project" value="UniProtKB-ARBA"/>
</dbReference>
<feature type="binding site" evidence="2">
    <location>
        <position position="108"/>
    </location>
    <ligand>
        <name>Mn(2+)</name>
        <dbReference type="ChEBI" id="CHEBI:29035"/>
        <label>2</label>
    </ligand>
</feature>
<dbReference type="Pfam" id="PF01546">
    <property type="entry name" value="Peptidase_M20"/>
    <property type="match status" value="1"/>
</dbReference>
<dbReference type="PANTHER" id="PTHR11014">
    <property type="entry name" value="PEPTIDASE M20 FAMILY MEMBER"/>
    <property type="match status" value="1"/>
</dbReference>
<dbReference type="Proteomes" id="UP000011841">
    <property type="component" value="Chromosome"/>
</dbReference>
<dbReference type="Gene3D" id="3.40.630.10">
    <property type="entry name" value="Zn peptidases"/>
    <property type="match status" value="1"/>
</dbReference>
<organism evidence="4 5">
    <name type="scientific">Bradyrhizobium oligotrophicum S58</name>
    <dbReference type="NCBI Taxonomy" id="1245469"/>
    <lineage>
        <taxon>Bacteria</taxon>
        <taxon>Pseudomonadati</taxon>
        <taxon>Pseudomonadota</taxon>
        <taxon>Alphaproteobacteria</taxon>
        <taxon>Hyphomicrobiales</taxon>
        <taxon>Nitrobacteraceae</taxon>
        <taxon>Bradyrhizobium</taxon>
    </lineage>
</organism>
<keyword evidence="1 4" id="KW-0378">Hydrolase</keyword>
<dbReference type="HOGENOM" id="CLU_023257_1_1_5"/>
<protein>
    <submittedName>
        <fullName evidence="4">Amidohydrolase</fullName>
    </submittedName>
</protein>
<evidence type="ECO:0000256" key="1">
    <source>
        <dbReference type="ARBA" id="ARBA00022801"/>
    </source>
</evidence>
<feature type="binding site" evidence="2">
    <location>
        <position position="167"/>
    </location>
    <ligand>
        <name>Mn(2+)</name>
        <dbReference type="ChEBI" id="CHEBI:29035"/>
        <label>2</label>
    </ligand>
</feature>
<keyword evidence="2" id="KW-0479">Metal-binding</keyword>
<feature type="binding site" evidence="2">
    <location>
        <position position="366"/>
    </location>
    <ligand>
        <name>Mn(2+)</name>
        <dbReference type="ChEBI" id="CHEBI:29035"/>
        <label>2</label>
    </ligand>
</feature>
<dbReference type="PANTHER" id="PTHR11014:SF63">
    <property type="entry name" value="METALLOPEPTIDASE, PUTATIVE (AFU_ORTHOLOGUE AFUA_6G09600)-RELATED"/>
    <property type="match status" value="1"/>
</dbReference>
<dbReference type="PIRSF" id="PIRSF005962">
    <property type="entry name" value="Pept_M20D_amidohydro"/>
    <property type="match status" value="1"/>
</dbReference>
<dbReference type="InterPro" id="IPR011650">
    <property type="entry name" value="Peptidase_M20_dimer"/>
</dbReference>
<dbReference type="KEGG" id="aol:S58_60420"/>
<evidence type="ECO:0000313" key="5">
    <source>
        <dbReference type="Proteomes" id="UP000011841"/>
    </source>
</evidence>
<accession>M4ZDX1</accession>
<dbReference type="eggNOG" id="COG1473">
    <property type="taxonomic scope" value="Bacteria"/>
</dbReference>
<proteinExistence type="predicted"/>
<feature type="domain" description="Peptidase M20 dimerisation" evidence="3">
    <location>
        <begin position="191"/>
        <end position="287"/>
    </location>
</feature>
<dbReference type="EMBL" id="AP012603">
    <property type="protein sequence ID" value="BAM92018.1"/>
    <property type="molecule type" value="Genomic_DNA"/>
</dbReference>
<name>M4ZDX1_9BRAD</name>
<dbReference type="GO" id="GO:0019877">
    <property type="term" value="P:diaminopimelate biosynthetic process"/>
    <property type="evidence" value="ECO:0007669"/>
    <property type="project" value="UniProtKB-ARBA"/>
</dbReference>
<gene>
    <name evidence="4" type="ORF">S58_60420</name>
</gene>
<dbReference type="OrthoDB" id="9777385at2"/>
<keyword evidence="2" id="KW-0464">Manganese</keyword>
<sequence length="395" mass="41930">MSLRDALQPDTLDQAIRIRRALHSIPELGYKELKTSAMVVECLQALGVDEIQTGIGGTGVVGLLHGIKGTGTRRYVGLRAELDGLELTEQTGLAWQSQNSGCMHACGHDGHMAILLATARELSANREFSGTVCCIFQPAEEGGAGAKAMIEDGLLERFPLSSIYAIHNAPWLPIGKIAINSGAVMAAADRIEISVLGAGGHGGIPHQTRDPIVATANIISMLQNVVSRYVDPAEAAVISIGGIHGGSPLKGSMIPDRVDCVGTVRTYCTDVQSTIEKKIHDIVDHVCDAHDLTGLVTYKKLYPATINHADRAALVASVADGLLDQCDILSNVRPSMAGEDFSFFLQKVPGAYCLIGQGTESAASLHSPSYDFDDRNIERAALLLKRIALSELAST</sequence>
<dbReference type="InterPro" id="IPR002933">
    <property type="entry name" value="Peptidase_M20"/>
</dbReference>
<evidence type="ECO:0000256" key="2">
    <source>
        <dbReference type="PIRSR" id="PIRSR005962-1"/>
    </source>
</evidence>
<keyword evidence="5" id="KW-1185">Reference proteome</keyword>
<dbReference type="STRING" id="1245469.S58_60420"/>
<dbReference type="Pfam" id="PF07687">
    <property type="entry name" value="M20_dimer"/>
    <property type="match status" value="1"/>
</dbReference>
<dbReference type="Gene3D" id="3.30.70.360">
    <property type="match status" value="1"/>
</dbReference>
<dbReference type="InterPro" id="IPR036264">
    <property type="entry name" value="Bact_exopeptidase_dim_dom"/>
</dbReference>
<dbReference type="RefSeq" id="WP_015669103.1">
    <property type="nucleotide sequence ID" value="NC_020453.1"/>
</dbReference>
<dbReference type="GeneID" id="301819753"/>